<gene>
    <name evidence="1" type="ORF">N7469_006651</name>
</gene>
<accession>A0A9W9NV60</accession>
<sequence>MFQQLITKVVCTIGVCTFGIWDISGSYSTPQDRANWIEDSDAAIIMILEEILSPQQHSDIPKHLPIMVFVYKVYEDDTKYKIKPTDISWPEEMGSTTFHYNEYRDTTNWERDEIFFLSFSQFLNSFIVS</sequence>
<evidence type="ECO:0000313" key="1">
    <source>
        <dbReference type="EMBL" id="KAJ5226645.1"/>
    </source>
</evidence>
<reference evidence="1" key="1">
    <citation type="submission" date="2022-11" db="EMBL/GenBank/DDBJ databases">
        <authorList>
            <person name="Petersen C."/>
        </authorList>
    </citation>
    <scope>NUCLEOTIDE SEQUENCE</scope>
    <source>
        <strain evidence="1">IBT 23319</strain>
    </source>
</reference>
<dbReference type="OrthoDB" id="4485069at2759"/>
<name>A0A9W9NV60_PENCI</name>
<dbReference type="EMBL" id="JAPQKT010000006">
    <property type="protein sequence ID" value="KAJ5226645.1"/>
    <property type="molecule type" value="Genomic_DNA"/>
</dbReference>
<dbReference type="AlphaFoldDB" id="A0A9W9NV60"/>
<keyword evidence="2" id="KW-1185">Reference proteome</keyword>
<organism evidence="1 2">
    <name type="scientific">Penicillium citrinum</name>
    <dbReference type="NCBI Taxonomy" id="5077"/>
    <lineage>
        <taxon>Eukaryota</taxon>
        <taxon>Fungi</taxon>
        <taxon>Dikarya</taxon>
        <taxon>Ascomycota</taxon>
        <taxon>Pezizomycotina</taxon>
        <taxon>Eurotiomycetes</taxon>
        <taxon>Eurotiomycetidae</taxon>
        <taxon>Eurotiales</taxon>
        <taxon>Aspergillaceae</taxon>
        <taxon>Penicillium</taxon>
    </lineage>
</organism>
<proteinExistence type="predicted"/>
<dbReference type="Proteomes" id="UP001147733">
    <property type="component" value="Unassembled WGS sequence"/>
</dbReference>
<reference evidence="1" key="2">
    <citation type="journal article" date="2023" name="IMA Fungus">
        <title>Comparative genomic study of the Penicillium genus elucidates a diverse pangenome and 15 lateral gene transfer events.</title>
        <authorList>
            <person name="Petersen C."/>
            <person name="Sorensen T."/>
            <person name="Nielsen M.R."/>
            <person name="Sondergaard T.E."/>
            <person name="Sorensen J.L."/>
            <person name="Fitzpatrick D.A."/>
            <person name="Frisvad J.C."/>
            <person name="Nielsen K.L."/>
        </authorList>
    </citation>
    <scope>NUCLEOTIDE SEQUENCE</scope>
    <source>
        <strain evidence="1">IBT 23319</strain>
    </source>
</reference>
<comment type="caution">
    <text evidence="1">The sequence shown here is derived from an EMBL/GenBank/DDBJ whole genome shotgun (WGS) entry which is preliminary data.</text>
</comment>
<protein>
    <submittedName>
        <fullName evidence="1">GTP-binding nuclear protein gsp1/Ran</fullName>
    </submittedName>
</protein>
<dbReference type="RefSeq" id="XP_056499010.1">
    <property type="nucleotide sequence ID" value="XM_056645569.1"/>
</dbReference>
<evidence type="ECO:0000313" key="2">
    <source>
        <dbReference type="Proteomes" id="UP001147733"/>
    </source>
</evidence>
<dbReference type="GeneID" id="81384736"/>